<evidence type="ECO:0000313" key="7">
    <source>
        <dbReference type="Proteomes" id="UP001642484"/>
    </source>
</evidence>
<dbReference type="EMBL" id="CAXAMN010005313">
    <property type="protein sequence ID" value="CAK9013230.1"/>
    <property type="molecule type" value="Genomic_DNA"/>
</dbReference>
<evidence type="ECO:0000256" key="3">
    <source>
        <dbReference type="ARBA" id="ARBA00023274"/>
    </source>
</evidence>
<dbReference type="InterPro" id="IPR025755">
    <property type="entry name" value="Ribos_uL4_C_dom"/>
</dbReference>
<dbReference type="PANTHER" id="PTHR19431">
    <property type="entry name" value="60S RIBOSOMAL PROTEIN L4"/>
    <property type="match status" value="1"/>
</dbReference>
<comment type="similarity">
    <text evidence="1">Belongs to the universal ribosomal protein uL4 family.</text>
</comment>
<reference evidence="6 7" key="1">
    <citation type="submission" date="2024-02" db="EMBL/GenBank/DDBJ databases">
        <authorList>
            <person name="Chen Y."/>
            <person name="Shah S."/>
            <person name="Dougan E. K."/>
            <person name="Thang M."/>
            <person name="Chan C."/>
        </authorList>
    </citation>
    <scope>NUCLEOTIDE SEQUENCE [LARGE SCALE GENOMIC DNA]</scope>
</reference>
<proteinExistence type="inferred from homology"/>
<dbReference type="SUPFAM" id="SSF52166">
    <property type="entry name" value="Ribosomal protein L4"/>
    <property type="match status" value="1"/>
</dbReference>
<dbReference type="Pfam" id="PF14374">
    <property type="entry name" value="Ribos_L4_asso_C"/>
    <property type="match status" value="1"/>
</dbReference>
<keyword evidence="3" id="KW-0687">Ribonucleoprotein</keyword>
<dbReference type="Proteomes" id="UP001642484">
    <property type="component" value="Unassembled WGS sequence"/>
</dbReference>
<organism evidence="6 7">
    <name type="scientific">Durusdinium trenchii</name>
    <dbReference type="NCBI Taxonomy" id="1381693"/>
    <lineage>
        <taxon>Eukaryota</taxon>
        <taxon>Sar</taxon>
        <taxon>Alveolata</taxon>
        <taxon>Dinophyceae</taxon>
        <taxon>Suessiales</taxon>
        <taxon>Symbiodiniaceae</taxon>
        <taxon>Durusdinium</taxon>
    </lineage>
</organism>
<feature type="domain" description="Large ribosomal subunit protein uL4 C-terminal" evidence="5">
    <location>
        <begin position="276"/>
        <end position="345"/>
    </location>
</feature>
<evidence type="ECO:0000256" key="1">
    <source>
        <dbReference type="ARBA" id="ARBA00010528"/>
    </source>
</evidence>
<dbReference type="InterPro" id="IPR045240">
    <property type="entry name" value="Ribosomal_uL4_euk/arch"/>
</dbReference>
<keyword evidence="2" id="KW-0689">Ribosomal protein</keyword>
<gene>
    <name evidence="6" type="ORF">CCMP2556_LOCUS11184</name>
</gene>
<dbReference type="Gene3D" id="3.40.1370.10">
    <property type="match status" value="1"/>
</dbReference>
<feature type="compositionally biased region" description="Basic and acidic residues" evidence="4">
    <location>
        <begin position="361"/>
        <end position="370"/>
    </location>
</feature>
<dbReference type="InterPro" id="IPR023574">
    <property type="entry name" value="Ribosomal_uL4_dom_sf"/>
</dbReference>
<sequence length="460" mass="51131">MATARPVVSIYNFENPSEKTGTMPMPVVLQSPLRPDLVREVHRDMAKNKRQAYAVKPKAGYDTAAASWCTGRAVARIPRAPGGGTHRAGQAAFGNQARGGGMFNPTTVWRRWHRRVNVTKKRHAVACALAASALPPLVMARGHKINQVAELPLVVSDGIQSLTKTKQAKETLKKLGCGEELQKVIDSKSIRAGQGKARNRRYVKRLGPLVIYNEDNGITRAMRNIPGVECAHVDRLNLLRLAPGGSFGRFVIFTEGAFKKLSDIYGTLKSGAPKKKGYTLPRAAMVNADLSRIINSTEVQSVLRPKMERYTHGIKRNALKSKELMEELNPGSTERKAVQQKASQKGTPEEFDAVQKKKKARIEESKKYNKETPTQHMTEYSLCGLRAGILPRREEHKKGDETFYKTLMKAFEAKAAADAAKKAAEKADDEEDETWPELGTFSVRRRCCHGWVTEHMMDNS</sequence>
<evidence type="ECO:0000256" key="4">
    <source>
        <dbReference type="SAM" id="MobiDB-lite"/>
    </source>
</evidence>
<accession>A0ABP0JFP1</accession>
<dbReference type="Pfam" id="PF00573">
    <property type="entry name" value="Ribosomal_L4"/>
    <property type="match status" value="1"/>
</dbReference>
<evidence type="ECO:0000259" key="5">
    <source>
        <dbReference type="Pfam" id="PF14374"/>
    </source>
</evidence>
<feature type="region of interest" description="Disordered" evidence="4">
    <location>
        <begin position="328"/>
        <end position="375"/>
    </location>
</feature>
<dbReference type="InterPro" id="IPR002136">
    <property type="entry name" value="Ribosomal_uL4"/>
</dbReference>
<evidence type="ECO:0000256" key="2">
    <source>
        <dbReference type="ARBA" id="ARBA00022980"/>
    </source>
</evidence>
<comment type="caution">
    <text evidence="6">The sequence shown here is derived from an EMBL/GenBank/DDBJ whole genome shotgun (WGS) entry which is preliminary data.</text>
</comment>
<protein>
    <recommendedName>
        <fullName evidence="5">Large ribosomal subunit protein uL4 C-terminal domain-containing protein</fullName>
    </recommendedName>
</protein>
<name>A0ABP0JFP1_9DINO</name>
<evidence type="ECO:0000313" key="6">
    <source>
        <dbReference type="EMBL" id="CAK9013230.1"/>
    </source>
</evidence>
<keyword evidence="7" id="KW-1185">Reference proteome</keyword>